<dbReference type="PANTHER" id="PTHR10846:SF8">
    <property type="entry name" value="INNER MEMBRANE PROTEIN YRBG"/>
    <property type="match status" value="1"/>
</dbReference>
<dbReference type="GO" id="GO:0006874">
    <property type="term" value="P:intracellular calcium ion homeostasis"/>
    <property type="evidence" value="ECO:0007669"/>
    <property type="project" value="TreeGrafter"/>
</dbReference>
<feature type="transmembrane region" description="Helical" evidence="5">
    <location>
        <begin position="38"/>
        <end position="59"/>
    </location>
</feature>
<keyword evidence="2 5" id="KW-0812">Transmembrane</keyword>
<dbReference type="GO" id="GO:0005886">
    <property type="term" value="C:plasma membrane"/>
    <property type="evidence" value="ECO:0007669"/>
    <property type="project" value="TreeGrafter"/>
</dbReference>
<dbReference type="Proteomes" id="UP000663525">
    <property type="component" value="Chromosome"/>
</dbReference>
<comment type="subcellular location">
    <subcellularLocation>
        <location evidence="1">Membrane</location>
        <topology evidence="1">Multi-pass membrane protein</topology>
    </subcellularLocation>
</comment>
<dbReference type="NCBIfam" id="TIGR00367">
    <property type="entry name" value="calcium/sodium antiporter"/>
    <property type="match status" value="1"/>
</dbReference>
<proteinExistence type="predicted"/>
<name>A0A897N185_9EURY</name>
<dbReference type="InterPro" id="IPR004837">
    <property type="entry name" value="NaCa_Exmemb"/>
</dbReference>
<feature type="domain" description="Sodium/calcium exchanger membrane region" evidence="6">
    <location>
        <begin position="8"/>
        <end position="147"/>
    </location>
</feature>
<feature type="transmembrane region" description="Helical" evidence="5">
    <location>
        <begin position="236"/>
        <end position="254"/>
    </location>
</feature>
<feature type="transmembrane region" description="Helical" evidence="5">
    <location>
        <begin position="134"/>
        <end position="156"/>
    </location>
</feature>
<reference evidence="7" key="1">
    <citation type="submission" date="2020-11" db="EMBL/GenBank/DDBJ databases">
        <title>Carbohydrate-dependent, anaerobic sulfur respiration: A novel catabolism in halophilic archaea.</title>
        <authorList>
            <person name="Sorokin D.Y."/>
            <person name="Messina E."/>
            <person name="Smedile F."/>
            <person name="La Cono V."/>
            <person name="Hallsworth J.E."/>
            <person name="Yakimov M.M."/>
        </authorList>
    </citation>
    <scope>NUCLEOTIDE SEQUENCE</scope>
    <source>
        <strain evidence="7">HSR12-1</strain>
    </source>
</reference>
<dbReference type="Pfam" id="PF01699">
    <property type="entry name" value="Na_Ca_ex"/>
    <property type="match status" value="2"/>
</dbReference>
<feature type="transmembrane region" description="Helical" evidence="5">
    <location>
        <begin position="6"/>
        <end position="26"/>
    </location>
</feature>
<gene>
    <name evidence="7" type="primary">ecm27</name>
    <name evidence="7" type="ORF">HSR121_0094</name>
</gene>
<feature type="transmembrane region" description="Helical" evidence="5">
    <location>
        <begin position="266"/>
        <end position="283"/>
    </location>
</feature>
<evidence type="ECO:0000256" key="4">
    <source>
        <dbReference type="ARBA" id="ARBA00023136"/>
    </source>
</evidence>
<evidence type="ECO:0000256" key="1">
    <source>
        <dbReference type="ARBA" id="ARBA00004141"/>
    </source>
</evidence>
<evidence type="ECO:0000313" key="8">
    <source>
        <dbReference type="Proteomes" id="UP000663525"/>
    </source>
</evidence>
<dbReference type="Gene3D" id="6.10.280.80">
    <property type="entry name" value="NCX, peripheral helical region"/>
    <property type="match status" value="1"/>
</dbReference>
<keyword evidence="4 5" id="KW-0472">Membrane</keyword>
<sequence length="308" mass="31181">MAIPALELVVILASIGGLWIGARLLVEGASALAARLGVSRLVVGLTVVAFGTSMPEFAVTAEAALAGQGDIAVGNVVGSNVFNLGFVLGTTALLGTLDRTRRLVHRDGAALVLASVVLLVLLRDGQLTRPEGGLFLLGLVVYLSILIRSGTIATVAETVEPTRPVADAGRLLVGLVLVVGSARLLVESASTLAAAAGVSEWAIGVTVVAAGTSTPELVTAVVAARRGHSGLSVGSLLGSDLFNVLGVLGVAGLLGPLSVSPEAPRSVVWLLGTVLLVVTLLWTGRQLTRLEGGVLVVLAGIRWAVNLV</sequence>
<dbReference type="EMBL" id="CP064787">
    <property type="protein sequence ID" value="QSG04455.1"/>
    <property type="molecule type" value="Genomic_DNA"/>
</dbReference>
<dbReference type="PANTHER" id="PTHR10846">
    <property type="entry name" value="SODIUM/POTASSIUM/CALCIUM EXCHANGER"/>
    <property type="match status" value="1"/>
</dbReference>
<dbReference type="RefSeq" id="WP_229113925.1">
    <property type="nucleotide sequence ID" value="NZ_CP064787.1"/>
</dbReference>
<evidence type="ECO:0000256" key="3">
    <source>
        <dbReference type="ARBA" id="ARBA00022989"/>
    </source>
</evidence>
<keyword evidence="3 5" id="KW-1133">Transmembrane helix</keyword>
<evidence type="ECO:0000259" key="6">
    <source>
        <dbReference type="Pfam" id="PF01699"/>
    </source>
</evidence>
<dbReference type="GO" id="GO:0005262">
    <property type="term" value="F:calcium channel activity"/>
    <property type="evidence" value="ECO:0007669"/>
    <property type="project" value="TreeGrafter"/>
</dbReference>
<protein>
    <submittedName>
        <fullName evidence="7">Ca2+/Na+ antiporter</fullName>
    </submittedName>
</protein>
<evidence type="ECO:0000313" key="7">
    <source>
        <dbReference type="EMBL" id="QSG04455.1"/>
    </source>
</evidence>
<dbReference type="GO" id="GO:0008273">
    <property type="term" value="F:calcium, potassium:sodium antiporter activity"/>
    <property type="evidence" value="ECO:0007669"/>
    <property type="project" value="TreeGrafter"/>
</dbReference>
<feature type="transmembrane region" description="Helical" evidence="5">
    <location>
        <begin position="103"/>
        <end position="122"/>
    </location>
</feature>
<dbReference type="GeneID" id="68853755"/>
<dbReference type="InterPro" id="IPR004481">
    <property type="entry name" value="K/Na/Ca-exchanger"/>
</dbReference>
<feature type="transmembrane region" description="Helical" evidence="5">
    <location>
        <begin position="168"/>
        <end position="186"/>
    </location>
</feature>
<feature type="transmembrane region" description="Helical" evidence="5">
    <location>
        <begin position="71"/>
        <end position="96"/>
    </location>
</feature>
<accession>A0A897N185</accession>
<dbReference type="AlphaFoldDB" id="A0A897N185"/>
<dbReference type="Gene3D" id="1.20.1420.30">
    <property type="entry name" value="NCX, central ion-binding region"/>
    <property type="match status" value="1"/>
</dbReference>
<dbReference type="InterPro" id="IPR044880">
    <property type="entry name" value="NCX_ion-bd_dom_sf"/>
</dbReference>
<organism evidence="7 8">
    <name type="scientific">Halapricum desulfuricans</name>
    <dbReference type="NCBI Taxonomy" id="2841257"/>
    <lineage>
        <taxon>Archaea</taxon>
        <taxon>Methanobacteriati</taxon>
        <taxon>Methanobacteriota</taxon>
        <taxon>Stenosarchaea group</taxon>
        <taxon>Halobacteria</taxon>
        <taxon>Halobacteriales</taxon>
        <taxon>Haloarculaceae</taxon>
        <taxon>Halapricum</taxon>
    </lineage>
</organism>
<feature type="domain" description="Sodium/calcium exchanger membrane region" evidence="6">
    <location>
        <begin position="171"/>
        <end position="298"/>
    </location>
</feature>
<feature type="transmembrane region" description="Helical" evidence="5">
    <location>
        <begin position="201"/>
        <end position="224"/>
    </location>
</feature>
<evidence type="ECO:0000256" key="2">
    <source>
        <dbReference type="ARBA" id="ARBA00022692"/>
    </source>
</evidence>
<evidence type="ECO:0000256" key="5">
    <source>
        <dbReference type="SAM" id="Phobius"/>
    </source>
</evidence>